<comment type="caution">
    <text evidence="3">The sequence shown here is derived from an EMBL/GenBank/DDBJ whole genome shotgun (WGS) entry which is preliminary data.</text>
</comment>
<evidence type="ECO:0000313" key="3">
    <source>
        <dbReference type="EMBL" id="RYO65148.1"/>
    </source>
</evidence>
<gene>
    <name evidence="3" type="ORF">AA0113_g5412</name>
</gene>
<accession>A0A4V1X639</accession>
<dbReference type="PANTHER" id="PTHR24148:SF64">
    <property type="entry name" value="HETEROKARYON INCOMPATIBILITY DOMAIN-CONTAINING PROTEIN"/>
    <property type="match status" value="1"/>
</dbReference>
<evidence type="ECO:0000256" key="1">
    <source>
        <dbReference type="SAM" id="MobiDB-lite"/>
    </source>
</evidence>
<feature type="domain" description="Heterokaryon incompatibility" evidence="2">
    <location>
        <begin position="58"/>
        <end position="190"/>
    </location>
</feature>
<dbReference type="EMBL" id="PEJP01000018">
    <property type="protein sequence ID" value="RYO65148.1"/>
    <property type="molecule type" value="Genomic_DNA"/>
</dbReference>
<sequence length="700" mass="78834">MASGSMTIAGSEPGLTRNMSDRESATRERLAQSPLIKFARFNNATLELFESRIEDTDYIAFSHVWGDWSWRLIDGIPYEVKASEEKAHFIANDLPALVGEVAFWMDTLTVDQRNPVEVSEIVDAIPNIFRMARKTIAVRECDGLYDCCIAAVDGFEDYGDFNDKLYAHGGTHRDHIYAESYLQRLWTLQECLLSHTIEFVVGTDNHPKKLALREPVDDILNSHRQTAKTGVIISSLSRLAFSFDMSEYTLIELLKAYVHGGTFATPRRVQRSQEEDIHSGDFVTANRASQRSATMPRDYIFATMPSFPWYTYPKKEALSMSFGEIYLDLYQQAARSGHAFTCKFTRSMLDPACTDSTNDWLPSQHLPSPTTLGDFMKLVGQRVPESSNASSPHVHITSVVRVEEFDYRTSPDSVIALLEACQENFETQWNESVLGNELPKFGHHASLDWTLDHKDAMSCGWLPIDSVSAIRTNKDSDQHFIKGNLVLRYEEDDIIPNLCDLAGIEEEARAYEVSKHVHLFVQARNILQHSWILFKGDRDIAEKPWWEDIKEQIQGSSSIPLLYAMLLLAAMINCRVPLSAAAWVNKLFAPVQIHYGDTFVAIGLLAKHARQPKDQRQQPISLLCVGQHLPNPGEEAICKDLFLVDAKSKVPVGLVPDFGSNLISDEEYAKFISILYNGSCEDLGENELRVTPSPLSSINP</sequence>
<dbReference type="Pfam" id="PF06985">
    <property type="entry name" value="HET"/>
    <property type="match status" value="1"/>
</dbReference>
<protein>
    <recommendedName>
        <fullName evidence="2">Heterokaryon incompatibility domain-containing protein</fullName>
    </recommendedName>
</protein>
<reference evidence="4" key="1">
    <citation type="journal article" date="2019" name="bioRxiv">
        <title>Genomics, evolutionary history and diagnostics of the Alternaria alternata species group including apple and Asian pear pathotypes.</title>
        <authorList>
            <person name="Armitage A.D."/>
            <person name="Cockerton H.M."/>
            <person name="Sreenivasaprasad S."/>
            <person name="Woodhall J.W."/>
            <person name="Lane C.R."/>
            <person name="Harrison R.J."/>
            <person name="Clarkson J.P."/>
        </authorList>
    </citation>
    <scope>NUCLEOTIDE SEQUENCE [LARGE SCALE GENOMIC DNA]</scope>
    <source>
        <strain evidence="4">RGR 97.0016</strain>
    </source>
</reference>
<evidence type="ECO:0000259" key="2">
    <source>
        <dbReference type="Pfam" id="PF06985"/>
    </source>
</evidence>
<dbReference type="AlphaFoldDB" id="A0A4V1X639"/>
<dbReference type="OrthoDB" id="2788050at2759"/>
<dbReference type="InterPro" id="IPR052895">
    <property type="entry name" value="HetReg/Transcr_Mod"/>
</dbReference>
<name>A0A4V1X639_9PLEO</name>
<evidence type="ECO:0000313" key="4">
    <source>
        <dbReference type="Proteomes" id="UP000293823"/>
    </source>
</evidence>
<dbReference type="PANTHER" id="PTHR24148">
    <property type="entry name" value="ANKYRIN REPEAT DOMAIN-CONTAINING PROTEIN 39 HOMOLOG-RELATED"/>
    <property type="match status" value="1"/>
</dbReference>
<organism evidence="3 4">
    <name type="scientific">Alternaria arborescens</name>
    <dbReference type="NCBI Taxonomy" id="156630"/>
    <lineage>
        <taxon>Eukaryota</taxon>
        <taxon>Fungi</taxon>
        <taxon>Dikarya</taxon>
        <taxon>Ascomycota</taxon>
        <taxon>Pezizomycotina</taxon>
        <taxon>Dothideomycetes</taxon>
        <taxon>Pleosporomycetidae</taxon>
        <taxon>Pleosporales</taxon>
        <taxon>Pleosporineae</taxon>
        <taxon>Pleosporaceae</taxon>
        <taxon>Alternaria</taxon>
        <taxon>Alternaria sect. Alternaria</taxon>
    </lineage>
</organism>
<dbReference type="Proteomes" id="UP000293823">
    <property type="component" value="Unassembled WGS sequence"/>
</dbReference>
<feature type="region of interest" description="Disordered" evidence="1">
    <location>
        <begin position="1"/>
        <end position="26"/>
    </location>
</feature>
<proteinExistence type="predicted"/>
<keyword evidence="4" id="KW-1185">Reference proteome</keyword>
<dbReference type="InterPro" id="IPR010730">
    <property type="entry name" value="HET"/>
</dbReference>